<keyword evidence="8 11" id="KW-1133">Transmembrane helix</keyword>
<dbReference type="NCBIfam" id="TIGR02141">
    <property type="entry name" value="modB_ABC"/>
    <property type="match status" value="1"/>
</dbReference>
<protein>
    <recommendedName>
        <fullName evidence="12">Molybdenum transport system permease</fullName>
    </recommendedName>
</protein>
<sequence length="221" mass="24326">MNITDMAFWTPVILSLKVASVALILAFIFGVLAARLMTKYQFKGKVVLETILMLPIVLPPTVVGFILIIVFGKKSYIGQLIHMIFDHGVLFTIYAAIIASTVVAFPLMYQSAKNGFLSIDQHIIEAARVDGNSEARIFFKIIIPLSKNLLITGAMLSFARALGEFGATLMFAGNIPGKTQTLPTAVYSAIQSGNMTLAWMWVISIITISFVMMLFIRVKEN</sequence>
<keyword evidence="9" id="KW-0406">Ion transport</keyword>
<evidence type="ECO:0000256" key="10">
    <source>
        <dbReference type="ARBA" id="ARBA00023136"/>
    </source>
</evidence>
<evidence type="ECO:0000256" key="3">
    <source>
        <dbReference type="ARBA" id="ARBA00022448"/>
    </source>
</evidence>
<evidence type="ECO:0000256" key="6">
    <source>
        <dbReference type="ARBA" id="ARBA00022596"/>
    </source>
</evidence>
<comment type="caution">
    <text evidence="12">Lacks conserved residue(s) required for the propagation of feature annotation.</text>
</comment>
<dbReference type="RefSeq" id="WP_083286855.1">
    <property type="nucleotide sequence ID" value="NZ_CP136964.1"/>
</dbReference>
<evidence type="ECO:0000256" key="2">
    <source>
        <dbReference type="ARBA" id="ARBA00007069"/>
    </source>
</evidence>
<dbReference type="InterPro" id="IPR035906">
    <property type="entry name" value="MetI-like_sf"/>
</dbReference>
<dbReference type="SUPFAM" id="SSF161098">
    <property type="entry name" value="MetI-like"/>
    <property type="match status" value="1"/>
</dbReference>
<keyword evidence="9" id="KW-0921">Nickel transport</keyword>
<dbReference type="CDD" id="cd06261">
    <property type="entry name" value="TM_PBP2"/>
    <property type="match status" value="1"/>
</dbReference>
<feature type="transmembrane region" description="Helical" evidence="11">
    <location>
        <begin position="91"/>
        <end position="109"/>
    </location>
</feature>
<dbReference type="Pfam" id="PF00528">
    <property type="entry name" value="BPD_transp_1"/>
    <property type="match status" value="1"/>
</dbReference>
<comment type="subcellular location">
    <subcellularLocation>
        <location evidence="1 11">Cell membrane</location>
        <topology evidence="1 11">Multi-pass membrane protein</topology>
    </subcellularLocation>
</comment>
<gene>
    <name evidence="14" type="primary">modB</name>
    <name evidence="14" type="ORF">CJ229_006160</name>
</gene>
<evidence type="ECO:0000313" key="15">
    <source>
        <dbReference type="Proteomes" id="UP000243626"/>
    </source>
</evidence>
<proteinExistence type="inferred from homology"/>
<dbReference type="GO" id="GO:0015675">
    <property type="term" value="P:nickel cation transport"/>
    <property type="evidence" value="ECO:0007669"/>
    <property type="project" value="UniProtKB-KW"/>
</dbReference>
<feature type="transmembrane region" description="Helical" evidence="11">
    <location>
        <begin position="12"/>
        <end position="34"/>
    </location>
</feature>
<comment type="function">
    <text evidence="12">Part of the binding-protein-dependent transport system for molybdenum; probably responsible for the translocation of the substrate across the membrane.</text>
</comment>
<dbReference type="Proteomes" id="UP000243626">
    <property type="component" value="Chromosome"/>
</dbReference>
<keyword evidence="4 12" id="KW-1003">Cell membrane</keyword>
<keyword evidence="7 11" id="KW-0812">Transmembrane</keyword>
<evidence type="ECO:0000256" key="4">
    <source>
        <dbReference type="ARBA" id="ARBA00022475"/>
    </source>
</evidence>
<feature type="transmembrane region" description="Helical" evidence="11">
    <location>
        <begin position="195"/>
        <end position="216"/>
    </location>
</feature>
<evidence type="ECO:0000256" key="5">
    <source>
        <dbReference type="ARBA" id="ARBA00022505"/>
    </source>
</evidence>
<dbReference type="EMBL" id="CP136964">
    <property type="protein sequence ID" value="WOS95676.1"/>
    <property type="molecule type" value="Genomic_DNA"/>
</dbReference>
<organism evidence="14 15">
    <name type="scientific">Nosocomiicoccus massiliensis</name>
    <dbReference type="NCBI Taxonomy" id="1232430"/>
    <lineage>
        <taxon>Bacteria</taxon>
        <taxon>Bacillati</taxon>
        <taxon>Bacillota</taxon>
        <taxon>Bacilli</taxon>
        <taxon>Bacillales</taxon>
        <taxon>Staphylococcaceae</taxon>
        <taxon>Nosocomiicoccus</taxon>
    </lineage>
</organism>
<dbReference type="PANTHER" id="PTHR30183:SF3">
    <property type="entry name" value="MOLYBDENUM TRANSPORT SYSTEM PERMEASE PROTEIN MODB"/>
    <property type="match status" value="1"/>
</dbReference>
<keyword evidence="10 11" id="KW-0472">Membrane</keyword>
<keyword evidence="15" id="KW-1185">Reference proteome</keyword>
<evidence type="ECO:0000256" key="1">
    <source>
        <dbReference type="ARBA" id="ARBA00004651"/>
    </source>
</evidence>
<keyword evidence="3 11" id="KW-0813">Transport</keyword>
<dbReference type="KEGG" id="nmy:CJ229_006160"/>
<dbReference type="InterPro" id="IPR011867">
    <property type="entry name" value="ModB_ABC"/>
</dbReference>
<dbReference type="PROSITE" id="PS50928">
    <property type="entry name" value="ABC_TM1"/>
    <property type="match status" value="1"/>
</dbReference>
<dbReference type="InterPro" id="IPR000515">
    <property type="entry name" value="MetI-like"/>
</dbReference>
<evidence type="ECO:0000256" key="11">
    <source>
        <dbReference type="RuleBase" id="RU363032"/>
    </source>
</evidence>
<evidence type="ECO:0000256" key="9">
    <source>
        <dbReference type="ARBA" id="ARBA00023112"/>
    </source>
</evidence>
<dbReference type="GO" id="GO:0015098">
    <property type="term" value="F:molybdate ion transmembrane transporter activity"/>
    <property type="evidence" value="ECO:0007669"/>
    <property type="project" value="UniProtKB-UniRule"/>
</dbReference>
<reference evidence="15" key="1">
    <citation type="submission" date="2017-09" db="EMBL/GenBank/DDBJ databases">
        <title>Bacterial strain isolated from the female urinary microbiota.</title>
        <authorList>
            <person name="Thomas-White K."/>
            <person name="Kumar N."/>
            <person name="Forster S."/>
            <person name="Putonti C."/>
            <person name="Lawley T."/>
            <person name="Wolfe A.J."/>
        </authorList>
    </citation>
    <scope>NUCLEOTIDE SEQUENCE [LARGE SCALE GENOMIC DNA]</scope>
    <source>
        <strain evidence="15">UMB0959</strain>
    </source>
</reference>
<evidence type="ECO:0000259" key="13">
    <source>
        <dbReference type="PROSITE" id="PS50928"/>
    </source>
</evidence>
<evidence type="ECO:0000256" key="8">
    <source>
        <dbReference type="ARBA" id="ARBA00022989"/>
    </source>
</evidence>
<feature type="domain" description="ABC transmembrane type-1" evidence="13">
    <location>
        <begin position="12"/>
        <end position="218"/>
    </location>
</feature>
<evidence type="ECO:0000256" key="12">
    <source>
        <dbReference type="RuleBase" id="RU365097"/>
    </source>
</evidence>
<name>A0AAF1BUZ6_9STAP</name>
<dbReference type="AlphaFoldDB" id="A0AAF1BUZ6"/>
<comment type="similarity">
    <text evidence="2 12">Belongs to the binding-protein-dependent transport system permease family. CysTW subfamily.</text>
</comment>
<keyword evidence="6" id="KW-0533">Nickel</keyword>
<dbReference type="Gene3D" id="1.10.3720.10">
    <property type="entry name" value="MetI-like"/>
    <property type="match status" value="1"/>
</dbReference>
<keyword evidence="5 12" id="KW-0500">Molybdenum</keyword>
<accession>A0AAF1BUZ6</accession>
<dbReference type="PANTHER" id="PTHR30183">
    <property type="entry name" value="MOLYBDENUM TRANSPORT SYSTEM PERMEASE PROTEIN MODB"/>
    <property type="match status" value="1"/>
</dbReference>
<dbReference type="GO" id="GO:0005886">
    <property type="term" value="C:plasma membrane"/>
    <property type="evidence" value="ECO:0007669"/>
    <property type="project" value="UniProtKB-SubCell"/>
</dbReference>
<feature type="transmembrane region" description="Helical" evidence="11">
    <location>
        <begin position="46"/>
        <end position="71"/>
    </location>
</feature>
<evidence type="ECO:0000256" key="7">
    <source>
        <dbReference type="ARBA" id="ARBA00022692"/>
    </source>
</evidence>
<reference evidence="14 15" key="2">
    <citation type="submission" date="2023-10" db="EMBL/GenBank/DDBJ databases">
        <authorList>
            <person name="Choi B."/>
        </authorList>
    </citation>
    <scope>NUCLEOTIDE SEQUENCE [LARGE SCALE GENOMIC DNA]</scope>
    <source>
        <strain evidence="14 15">UMB0959</strain>
    </source>
</reference>
<evidence type="ECO:0000313" key="14">
    <source>
        <dbReference type="EMBL" id="WOS95676.1"/>
    </source>
</evidence>